<dbReference type="Gene3D" id="3.20.20.70">
    <property type="entry name" value="Aldolase class I"/>
    <property type="match status" value="1"/>
</dbReference>
<protein>
    <submittedName>
        <fullName evidence="3">Artemisinic aldehyde Delta(11(13)) reductase</fullName>
    </submittedName>
</protein>
<comment type="caution">
    <text evidence="3">The sequence shown here is derived from an EMBL/GenBank/DDBJ whole genome shotgun (WGS) entry which is preliminary data.</text>
</comment>
<dbReference type="OrthoDB" id="276546at2759"/>
<dbReference type="GO" id="GO:0016491">
    <property type="term" value="F:oxidoreductase activity"/>
    <property type="evidence" value="ECO:0007669"/>
    <property type="project" value="InterPro"/>
</dbReference>
<reference evidence="3" key="1">
    <citation type="submission" date="2020-05" db="EMBL/GenBank/DDBJ databases">
        <title>Mycena genomes resolve the evolution of fungal bioluminescence.</title>
        <authorList>
            <person name="Tsai I.J."/>
        </authorList>
    </citation>
    <scope>NUCLEOTIDE SEQUENCE</scope>
    <source>
        <strain evidence="3">160909Yilan</strain>
    </source>
</reference>
<dbReference type="PANTHER" id="PTHR22893:SF91">
    <property type="entry name" value="NADPH DEHYDROGENASE 2-RELATED"/>
    <property type="match status" value="1"/>
</dbReference>
<evidence type="ECO:0000313" key="3">
    <source>
        <dbReference type="EMBL" id="KAF7364116.1"/>
    </source>
</evidence>
<name>A0A8H6YTM3_9AGAR</name>
<dbReference type="InterPro" id="IPR001155">
    <property type="entry name" value="OxRdtase_FMN_N"/>
</dbReference>
<sequence length="449" mass="48891">MYNISRNNAYKKQGFQGTYNNLFEIEPTRPGASNTNNTDDTDPTNVCPLHTPEARKYHYLEQDRYVHSPHLTPQLVHLLFAHQPPTHKLATLAGMSALTRNRTTQTMPNDLMLEYYVQRARGGAGLIVSEGTLITRQGTEWPAAPGLWDRSQIAGWRKITDAVHAAGSKMYAQLSHGGRANHPDAPEQVASGVPVYAPSAIAARGGKFRFIPGEPGYVVPTVLPDPTTIVAEFKQAAINAKEAGFDGVELHGASGYLVNQFLDFTSNHRTDKWGGSAANRARFAIETLKALKEVWGSDVAIKLSPAGGHNDVGMPLPDTIETFGYLLREVEKLGLAYVALVRYNPARDPMFDGKPRGTPHDVLATFRPFLLTTPIFINGGVTPGEAESLMASGSVAGVFMGSTWISHPDVARRIKAGRPLDNVVDFAHLYGKEGVDPAVGYLDYAEAVY</sequence>
<dbReference type="GO" id="GO:0010181">
    <property type="term" value="F:FMN binding"/>
    <property type="evidence" value="ECO:0007669"/>
    <property type="project" value="InterPro"/>
</dbReference>
<dbReference type="SUPFAM" id="SSF51395">
    <property type="entry name" value="FMN-linked oxidoreductases"/>
    <property type="match status" value="1"/>
</dbReference>
<keyword evidence="4" id="KW-1185">Reference proteome</keyword>
<evidence type="ECO:0000256" key="1">
    <source>
        <dbReference type="SAM" id="MobiDB-lite"/>
    </source>
</evidence>
<dbReference type="InterPro" id="IPR013785">
    <property type="entry name" value="Aldolase_TIM"/>
</dbReference>
<dbReference type="EMBL" id="JACAZH010000007">
    <property type="protein sequence ID" value="KAF7364116.1"/>
    <property type="molecule type" value="Genomic_DNA"/>
</dbReference>
<feature type="region of interest" description="Disordered" evidence="1">
    <location>
        <begin position="24"/>
        <end position="49"/>
    </location>
</feature>
<organism evidence="3 4">
    <name type="scientific">Mycena sanguinolenta</name>
    <dbReference type="NCBI Taxonomy" id="230812"/>
    <lineage>
        <taxon>Eukaryota</taxon>
        <taxon>Fungi</taxon>
        <taxon>Dikarya</taxon>
        <taxon>Basidiomycota</taxon>
        <taxon>Agaricomycotina</taxon>
        <taxon>Agaricomycetes</taxon>
        <taxon>Agaricomycetidae</taxon>
        <taxon>Agaricales</taxon>
        <taxon>Marasmiineae</taxon>
        <taxon>Mycenaceae</taxon>
        <taxon>Mycena</taxon>
    </lineage>
</organism>
<feature type="domain" description="NADH:flavin oxidoreductase/NADH oxidase N-terminal" evidence="2">
    <location>
        <begin position="95"/>
        <end position="420"/>
    </location>
</feature>
<evidence type="ECO:0000313" key="4">
    <source>
        <dbReference type="Proteomes" id="UP000623467"/>
    </source>
</evidence>
<accession>A0A8H6YTM3</accession>
<dbReference type="AlphaFoldDB" id="A0A8H6YTM3"/>
<dbReference type="PANTHER" id="PTHR22893">
    <property type="entry name" value="NADH OXIDOREDUCTASE-RELATED"/>
    <property type="match status" value="1"/>
</dbReference>
<dbReference type="Proteomes" id="UP000623467">
    <property type="component" value="Unassembled WGS sequence"/>
</dbReference>
<evidence type="ECO:0000259" key="2">
    <source>
        <dbReference type="Pfam" id="PF00724"/>
    </source>
</evidence>
<proteinExistence type="predicted"/>
<gene>
    <name evidence="3" type="ORF">MSAN_01070600</name>
</gene>
<dbReference type="Pfam" id="PF00724">
    <property type="entry name" value="Oxidored_FMN"/>
    <property type="match status" value="1"/>
</dbReference>
<dbReference type="InterPro" id="IPR045247">
    <property type="entry name" value="Oye-like"/>
</dbReference>